<dbReference type="Proteomes" id="UP000824023">
    <property type="component" value="Unassembled WGS sequence"/>
</dbReference>
<keyword evidence="4 7" id="KW-1133">Transmembrane helix</keyword>
<evidence type="ECO:0000256" key="5">
    <source>
        <dbReference type="ARBA" id="ARBA00023136"/>
    </source>
</evidence>
<keyword evidence="5 7" id="KW-0472">Membrane</keyword>
<feature type="transmembrane region" description="Helical" evidence="7">
    <location>
        <begin position="356"/>
        <end position="380"/>
    </location>
</feature>
<dbReference type="InterPro" id="IPR050250">
    <property type="entry name" value="Macrolide_Exporter_MacB"/>
</dbReference>
<proteinExistence type="inferred from homology"/>
<comment type="caution">
    <text evidence="9">The sequence shown here is derived from an EMBL/GenBank/DDBJ whole genome shotgun (WGS) entry which is preliminary data.</text>
</comment>
<protein>
    <submittedName>
        <fullName evidence="9">ABC transporter permease</fullName>
    </submittedName>
</protein>
<evidence type="ECO:0000256" key="1">
    <source>
        <dbReference type="ARBA" id="ARBA00004651"/>
    </source>
</evidence>
<organism evidence="9 10">
    <name type="scientific">Candidatus Bacteroides merdipullorum</name>
    <dbReference type="NCBI Taxonomy" id="2838474"/>
    <lineage>
        <taxon>Bacteria</taxon>
        <taxon>Pseudomonadati</taxon>
        <taxon>Bacteroidota</taxon>
        <taxon>Bacteroidia</taxon>
        <taxon>Bacteroidales</taxon>
        <taxon>Bacteroidaceae</taxon>
        <taxon>Bacteroides</taxon>
    </lineage>
</organism>
<dbReference type="AlphaFoldDB" id="A0A9D2CWD0"/>
<evidence type="ECO:0000256" key="4">
    <source>
        <dbReference type="ARBA" id="ARBA00022989"/>
    </source>
</evidence>
<dbReference type="PANTHER" id="PTHR30572:SF4">
    <property type="entry name" value="ABC TRANSPORTER PERMEASE YTRF"/>
    <property type="match status" value="1"/>
</dbReference>
<accession>A0A9D2CWD0</accession>
<feature type="domain" description="ABC3 transporter permease C-terminal" evidence="8">
    <location>
        <begin position="316"/>
        <end position="431"/>
    </location>
</feature>
<evidence type="ECO:0000313" key="10">
    <source>
        <dbReference type="Proteomes" id="UP000824023"/>
    </source>
</evidence>
<feature type="transmembrane region" description="Helical" evidence="7">
    <location>
        <begin position="316"/>
        <end position="335"/>
    </location>
</feature>
<evidence type="ECO:0000256" key="6">
    <source>
        <dbReference type="ARBA" id="ARBA00038076"/>
    </source>
</evidence>
<feature type="transmembrane region" description="Helical" evidence="7">
    <location>
        <begin position="400"/>
        <end position="420"/>
    </location>
</feature>
<sequence>MNDLLRQIRNEWRANLWLGVELLVVFAVLWYLVDWGYVTLRTWLQPMGFDTEHCYNLSFNRLTPQADGYWADDDMEADMKNLLEIVERLRHRPGVEYVAVSQNSIPYIDGSNGFTLGVDSTNVTVMQRWVQPDFFPLFRLQGVAVQTADGRTVQTTRPDSLATAMHRRDNHVILSRNFVSSSRTPALDYPDALPLLGRDYPYGGTAGTYHYHVAGICEPMRWSHFSTTEQWGGPLAAVELRDADVCNLGNPLYVQVSLRLSPEADTGAQFVEGLMADADRLYSLGNVFLLDVQPFTALQETMEMDDMNEARTQLCVVGFLLLNIFLGVIGTFWFRTQHRRLEIALRMSFGSTRRGVFRRLIAEGLLLLTLAAVPAVVIAFNVGMAELVDVERMSFGGGRFVVAVLVSWLLMALMIVLGIWHPARRAMRVQPAEALHDE</sequence>
<feature type="transmembrane region" description="Helical" evidence="7">
    <location>
        <begin position="12"/>
        <end position="33"/>
    </location>
</feature>
<dbReference type="InterPro" id="IPR003838">
    <property type="entry name" value="ABC3_permease_C"/>
</dbReference>
<evidence type="ECO:0000256" key="3">
    <source>
        <dbReference type="ARBA" id="ARBA00022692"/>
    </source>
</evidence>
<keyword evidence="2" id="KW-1003">Cell membrane</keyword>
<dbReference type="GO" id="GO:0022857">
    <property type="term" value="F:transmembrane transporter activity"/>
    <property type="evidence" value="ECO:0007669"/>
    <property type="project" value="TreeGrafter"/>
</dbReference>
<dbReference type="Pfam" id="PF02687">
    <property type="entry name" value="FtsX"/>
    <property type="match status" value="1"/>
</dbReference>
<comment type="subcellular location">
    <subcellularLocation>
        <location evidence="1">Cell membrane</location>
        <topology evidence="1">Multi-pass membrane protein</topology>
    </subcellularLocation>
</comment>
<dbReference type="PANTHER" id="PTHR30572">
    <property type="entry name" value="MEMBRANE COMPONENT OF TRANSPORTER-RELATED"/>
    <property type="match status" value="1"/>
</dbReference>
<reference evidence="9" key="2">
    <citation type="submission" date="2021-04" db="EMBL/GenBank/DDBJ databases">
        <authorList>
            <person name="Gilroy R."/>
        </authorList>
    </citation>
    <scope>NUCLEOTIDE SEQUENCE</scope>
    <source>
        <strain evidence="9">ChiHjej12B11-24981</strain>
    </source>
</reference>
<reference evidence="9" key="1">
    <citation type="journal article" date="2021" name="PeerJ">
        <title>Extensive microbial diversity within the chicken gut microbiome revealed by metagenomics and culture.</title>
        <authorList>
            <person name="Gilroy R."/>
            <person name="Ravi A."/>
            <person name="Getino M."/>
            <person name="Pursley I."/>
            <person name="Horton D.L."/>
            <person name="Alikhan N.F."/>
            <person name="Baker D."/>
            <person name="Gharbi K."/>
            <person name="Hall N."/>
            <person name="Watson M."/>
            <person name="Adriaenssens E.M."/>
            <person name="Foster-Nyarko E."/>
            <person name="Jarju S."/>
            <person name="Secka A."/>
            <person name="Antonio M."/>
            <person name="Oren A."/>
            <person name="Chaudhuri R.R."/>
            <person name="La Ragione R."/>
            <person name="Hildebrand F."/>
            <person name="Pallen M.J."/>
        </authorList>
    </citation>
    <scope>NUCLEOTIDE SEQUENCE</scope>
    <source>
        <strain evidence="9">ChiHjej12B11-24981</strain>
    </source>
</reference>
<gene>
    <name evidence="9" type="ORF">H9819_03315</name>
</gene>
<evidence type="ECO:0000256" key="7">
    <source>
        <dbReference type="SAM" id="Phobius"/>
    </source>
</evidence>
<name>A0A9D2CWD0_9BACE</name>
<dbReference type="GO" id="GO:0005886">
    <property type="term" value="C:plasma membrane"/>
    <property type="evidence" value="ECO:0007669"/>
    <property type="project" value="UniProtKB-SubCell"/>
</dbReference>
<dbReference type="EMBL" id="DXCK01000049">
    <property type="protein sequence ID" value="HIZ01266.1"/>
    <property type="molecule type" value="Genomic_DNA"/>
</dbReference>
<evidence type="ECO:0000256" key="2">
    <source>
        <dbReference type="ARBA" id="ARBA00022475"/>
    </source>
</evidence>
<keyword evidence="3 7" id="KW-0812">Transmembrane</keyword>
<evidence type="ECO:0000313" key="9">
    <source>
        <dbReference type="EMBL" id="HIZ01266.1"/>
    </source>
</evidence>
<comment type="similarity">
    <text evidence="6">Belongs to the ABC-4 integral membrane protein family.</text>
</comment>
<evidence type="ECO:0000259" key="8">
    <source>
        <dbReference type="Pfam" id="PF02687"/>
    </source>
</evidence>